<protein>
    <submittedName>
        <fullName evidence="1">Uncharacterized protein</fullName>
    </submittedName>
</protein>
<dbReference type="EMBL" id="VTEH01000001">
    <property type="protein sequence ID" value="TYR77636.1"/>
    <property type="molecule type" value="Genomic_DNA"/>
</dbReference>
<dbReference type="Proteomes" id="UP000323317">
    <property type="component" value="Unassembled WGS sequence"/>
</dbReference>
<comment type="caution">
    <text evidence="1">The sequence shown here is derived from an EMBL/GenBank/DDBJ whole genome shotgun (WGS) entry which is preliminary data.</text>
</comment>
<dbReference type="RefSeq" id="WP_148945234.1">
    <property type="nucleotide sequence ID" value="NZ_VTEH01000001.1"/>
</dbReference>
<dbReference type="AlphaFoldDB" id="A0A5D4KLC4"/>
<accession>A0A5D4KLC4</accession>
<name>A0A5D4KLC4_9BACI</name>
<organism evidence="1 2">
    <name type="scientific">Rossellomorea vietnamensis</name>
    <dbReference type="NCBI Taxonomy" id="218284"/>
    <lineage>
        <taxon>Bacteria</taxon>
        <taxon>Bacillati</taxon>
        <taxon>Bacillota</taxon>
        <taxon>Bacilli</taxon>
        <taxon>Bacillales</taxon>
        <taxon>Bacillaceae</taxon>
        <taxon>Rossellomorea</taxon>
    </lineage>
</organism>
<evidence type="ECO:0000313" key="1">
    <source>
        <dbReference type="EMBL" id="TYR77636.1"/>
    </source>
</evidence>
<reference evidence="1 2" key="1">
    <citation type="submission" date="2019-08" db="EMBL/GenBank/DDBJ databases">
        <title>Bacillus genomes from the desert of Cuatro Cienegas, Coahuila.</title>
        <authorList>
            <person name="Olmedo-Alvarez G."/>
        </authorList>
    </citation>
    <scope>NUCLEOTIDE SEQUENCE [LARGE SCALE GENOMIC DNA]</scope>
    <source>
        <strain evidence="1 2">CH40_1T</strain>
    </source>
</reference>
<sequence length="73" mass="8387">MGKRKSSPRLATTPEKMLLLALSPVKNLLYIRREILGGFSRNSAIDRKECLYMVGYKRNKYIFSGELNESYIG</sequence>
<evidence type="ECO:0000313" key="2">
    <source>
        <dbReference type="Proteomes" id="UP000323317"/>
    </source>
</evidence>
<proteinExistence type="predicted"/>
<gene>
    <name evidence="1" type="ORF">FZC79_02130</name>
</gene>